<dbReference type="SUPFAM" id="SSF88713">
    <property type="entry name" value="Glycoside hydrolase/deacetylase"/>
    <property type="match status" value="1"/>
</dbReference>
<dbReference type="OrthoDB" id="9784220at2"/>
<dbReference type="PANTHER" id="PTHR47561:SF1">
    <property type="entry name" value="POLYSACCHARIDE DEACETYLASE FAMILY PROTEIN (AFU_ORTHOLOGUE AFUA_6G05030)"/>
    <property type="match status" value="1"/>
</dbReference>
<comment type="caution">
    <text evidence="6">The sequence shown here is derived from an EMBL/GenBank/DDBJ whole genome shotgun (WGS) entry which is preliminary data.</text>
</comment>
<feature type="domain" description="NodB homology" evidence="5">
    <location>
        <begin position="63"/>
        <end position="287"/>
    </location>
</feature>
<evidence type="ECO:0000259" key="5">
    <source>
        <dbReference type="PROSITE" id="PS51677"/>
    </source>
</evidence>
<dbReference type="GO" id="GO:0016810">
    <property type="term" value="F:hydrolase activity, acting on carbon-nitrogen (but not peptide) bonds"/>
    <property type="evidence" value="ECO:0007669"/>
    <property type="project" value="InterPro"/>
</dbReference>
<comment type="similarity">
    <text evidence="2">Belongs to the polysaccharide deacetylase family.</text>
</comment>
<dbReference type="PROSITE" id="PS51677">
    <property type="entry name" value="NODB"/>
    <property type="match status" value="1"/>
</dbReference>
<accession>A0A4Q2U248</accession>
<dbReference type="EMBL" id="QYBB01000039">
    <property type="protein sequence ID" value="RYC29798.1"/>
    <property type="molecule type" value="Genomic_DNA"/>
</dbReference>
<organism evidence="6 7">
    <name type="scientific">Lichenibacterium minor</name>
    <dbReference type="NCBI Taxonomy" id="2316528"/>
    <lineage>
        <taxon>Bacteria</taxon>
        <taxon>Pseudomonadati</taxon>
        <taxon>Pseudomonadota</taxon>
        <taxon>Alphaproteobacteria</taxon>
        <taxon>Hyphomicrobiales</taxon>
        <taxon>Lichenihabitantaceae</taxon>
        <taxon>Lichenibacterium</taxon>
    </lineage>
</organism>
<comment type="function">
    <text evidence="1">Is involved in generating a small heat-stable compound (Nod), an acylated oligomer of N-acetylglucosamine, that stimulates mitosis in various plant protoplasts.</text>
</comment>
<dbReference type="InterPro" id="IPR037950">
    <property type="entry name" value="PgdA-like"/>
</dbReference>
<dbReference type="GO" id="GO:0005975">
    <property type="term" value="P:carbohydrate metabolic process"/>
    <property type="evidence" value="ECO:0007669"/>
    <property type="project" value="InterPro"/>
</dbReference>
<evidence type="ECO:0000256" key="2">
    <source>
        <dbReference type="ARBA" id="ARBA00010973"/>
    </source>
</evidence>
<reference evidence="6 7" key="2">
    <citation type="submission" date="2019-02" db="EMBL/GenBank/DDBJ databases">
        <title>'Lichenibacterium ramalinii' gen. nov. sp. nov., 'Lichenibacterium minor' gen. nov. sp. nov.</title>
        <authorList>
            <person name="Pankratov T."/>
        </authorList>
    </citation>
    <scope>NUCLEOTIDE SEQUENCE [LARGE SCALE GENOMIC DNA]</scope>
    <source>
        <strain evidence="6 7">RmlP026</strain>
    </source>
</reference>
<evidence type="ECO:0000256" key="1">
    <source>
        <dbReference type="ARBA" id="ARBA00003236"/>
    </source>
</evidence>
<dbReference type="Gene3D" id="3.20.20.370">
    <property type="entry name" value="Glycoside hydrolase/deacetylase"/>
    <property type="match status" value="1"/>
</dbReference>
<dbReference type="Proteomes" id="UP000290759">
    <property type="component" value="Unassembled WGS sequence"/>
</dbReference>
<dbReference type="PANTHER" id="PTHR47561">
    <property type="entry name" value="POLYSACCHARIDE DEACETYLASE FAMILY PROTEIN (AFU_ORTHOLOGUE AFUA_6G05030)"/>
    <property type="match status" value="1"/>
</dbReference>
<dbReference type="InterPro" id="IPR011330">
    <property type="entry name" value="Glyco_hydro/deAcase_b/a-brl"/>
</dbReference>
<reference evidence="6 7" key="1">
    <citation type="submission" date="2018-12" db="EMBL/GenBank/DDBJ databases">
        <authorList>
            <person name="Grouzdev D.S."/>
            <person name="Krutkina M.S."/>
        </authorList>
    </citation>
    <scope>NUCLEOTIDE SEQUENCE [LARGE SCALE GENOMIC DNA]</scope>
    <source>
        <strain evidence="6 7">RmlP026</strain>
    </source>
</reference>
<evidence type="ECO:0000313" key="7">
    <source>
        <dbReference type="Proteomes" id="UP000290759"/>
    </source>
</evidence>
<dbReference type="Pfam" id="PF01522">
    <property type="entry name" value="Polysacc_deac_1"/>
    <property type="match status" value="1"/>
</dbReference>
<sequence length="307" mass="34741">MNDATSGTGEPWQWEEAHWRGLVDQVRAGRRLAPSSWKDGARCAVALSFDSDHETNELREGGKSIGRMAWGQYGNRVGVPRILELLKRHDVKASFYVPAVAALLHPDEQRRVVAEGHEIGIHGWIHELNSVLPYDVERDLMFRSTDTLETITGVRPVGLRTPSWDFSPNTLRIEEELGLLYDSSLMADEDCYDLLLDGRSTGIVEVPVEWIRDDAVYFMMHRFQSLRPYTPPSAVLDIFLREFDAAHAAGGLFQLTMHPHVITPRSRIWILEEVIRHAKAKGDVWFATHAEVAGFVKRSAALQHETP</sequence>
<evidence type="ECO:0000256" key="4">
    <source>
        <dbReference type="ARBA" id="ARBA00032976"/>
    </source>
</evidence>
<keyword evidence="7" id="KW-1185">Reference proteome</keyword>
<dbReference type="InterPro" id="IPR002509">
    <property type="entry name" value="NODB_dom"/>
</dbReference>
<proteinExistence type="inferred from homology"/>
<evidence type="ECO:0000313" key="6">
    <source>
        <dbReference type="EMBL" id="RYC29798.1"/>
    </source>
</evidence>
<dbReference type="AlphaFoldDB" id="A0A4Q2U248"/>
<dbReference type="RefSeq" id="WP_129229041.1">
    <property type="nucleotide sequence ID" value="NZ_QYBB01000039.1"/>
</dbReference>
<gene>
    <name evidence="6" type="ORF">D3273_21965</name>
</gene>
<dbReference type="CDD" id="cd10938">
    <property type="entry name" value="CE4_HpPgdA_like"/>
    <property type="match status" value="1"/>
</dbReference>
<evidence type="ECO:0000256" key="3">
    <source>
        <dbReference type="ARBA" id="ARBA00020071"/>
    </source>
</evidence>
<protein>
    <recommendedName>
        <fullName evidence="3">Chitooligosaccharide deacetylase</fullName>
    </recommendedName>
    <alternativeName>
        <fullName evidence="4">Nodulation protein B</fullName>
    </alternativeName>
</protein>
<name>A0A4Q2U248_9HYPH</name>